<organism evidence="1 2">
    <name type="scientific">Dichanthelium oligosanthes</name>
    <dbReference type="NCBI Taxonomy" id="888268"/>
    <lineage>
        <taxon>Eukaryota</taxon>
        <taxon>Viridiplantae</taxon>
        <taxon>Streptophyta</taxon>
        <taxon>Embryophyta</taxon>
        <taxon>Tracheophyta</taxon>
        <taxon>Spermatophyta</taxon>
        <taxon>Magnoliopsida</taxon>
        <taxon>Liliopsida</taxon>
        <taxon>Poales</taxon>
        <taxon>Poaceae</taxon>
        <taxon>PACMAD clade</taxon>
        <taxon>Panicoideae</taxon>
        <taxon>Panicodae</taxon>
        <taxon>Paniceae</taxon>
        <taxon>Dichantheliinae</taxon>
        <taxon>Dichanthelium</taxon>
    </lineage>
</organism>
<feature type="non-terminal residue" evidence="1">
    <location>
        <position position="1"/>
    </location>
</feature>
<dbReference type="PANTHER" id="PTHR33186:SF15">
    <property type="entry name" value="OS06G0249850 PROTEIN"/>
    <property type="match status" value="1"/>
</dbReference>
<dbReference type="EMBL" id="LWDX02036609">
    <property type="protein sequence ID" value="OEL25704.1"/>
    <property type="molecule type" value="Genomic_DNA"/>
</dbReference>
<protein>
    <recommendedName>
        <fullName evidence="3">F-box associated domain-containing protein</fullName>
    </recommendedName>
</protein>
<evidence type="ECO:0000313" key="2">
    <source>
        <dbReference type="Proteomes" id="UP000095767"/>
    </source>
</evidence>
<proteinExistence type="predicted"/>
<dbReference type="OrthoDB" id="688395at2759"/>
<evidence type="ECO:0008006" key="3">
    <source>
        <dbReference type="Google" id="ProtNLM"/>
    </source>
</evidence>
<evidence type="ECO:0000313" key="1">
    <source>
        <dbReference type="EMBL" id="OEL25704.1"/>
    </source>
</evidence>
<keyword evidence="2" id="KW-1185">Reference proteome</keyword>
<reference evidence="1 2" key="1">
    <citation type="submission" date="2016-09" db="EMBL/GenBank/DDBJ databases">
        <title>The draft genome of Dichanthelium oligosanthes: A C3 panicoid grass species.</title>
        <authorList>
            <person name="Studer A.J."/>
            <person name="Schnable J.C."/>
            <person name="Brutnell T.P."/>
        </authorList>
    </citation>
    <scope>NUCLEOTIDE SEQUENCE [LARGE SCALE GENOMIC DNA]</scope>
    <source>
        <strain evidence="2">cv. Kellogg 1175</strain>
        <tissue evidence="1">Leaf</tissue>
    </source>
</reference>
<gene>
    <name evidence="1" type="ORF">BAE44_0013277</name>
</gene>
<comment type="caution">
    <text evidence="1">The sequence shown here is derived from an EMBL/GenBank/DDBJ whole genome shotgun (WGS) entry which is preliminary data.</text>
</comment>
<sequence length="165" mass="18329">LVPGALVGNVLYFVLDFSDRILKYNLDTREISAVCDPYACYGKVVLMAMEDGRLGFARVESRLLMWSREDGPGKDDGWVQSKVINLEALLPVEVISRPLEVVGFAYSVGLFFVATVDCLFSVDLMSSQANKVIEGYDVYSVVPLMSFYTPGTDELMMVFLPSQLC</sequence>
<dbReference type="Proteomes" id="UP000095767">
    <property type="component" value="Unassembled WGS sequence"/>
</dbReference>
<accession>A0A1E5VKV4</accession>
<dbReference type="AlphaFoldDB" id="A0A1E5VKV4"/>
<dbReference type="PANTHER" id="PTHR33186">
    <property type="entry name" value="OS10G0136150 PROTEIN-RELATED"/>
    <property type="match status" value="1"/>
</dbReference>
<name>A0A1E5VKV4_9POAL</name>